<dbReference type="EMBL" id="JAGRPV010000001">
    <property type="protein sequence ID" value="MDI4647373.1"/>
    <property type="molecule type" value="Genomic_DNA"/>
</dbReference>
<evidence type="ECO:0000313" key="5">
    <source>
        <dbReference type="Proteomes" id="UP001161691"/>
    </source>
</evidence>
<dbReference type="InterPro" id="IPR015424">
    <property type="entry name" value="PyrdxlP-dep_Trfase"/>
</dbReference>
<accession>A0ABT6TKJ4</accession>
<name>A0ABT6TKJ4_9BACL</name>
<sequence length="446" mass="49053">MQTNTYAMDESYALYEQSKETLCGGVASNLRSAMKPVPLFLESGSGARVFDVDGNEYIDYILGYGPLILGHSHSELLEALSHRLAAGQQFGMQHRGEIELSRRLVQLVPNADKVAFSGSGTEAVMLAIRLARAYTGRSKVIRFEGHYHGWSDVIYTAFPMNAEVSASDMTALAGTNGQSAHALEDIIVVPWNDKDRLEAVLKKSGNEIAAIISEPVLCNSGCLHPLPGYLEWIRERTRDLGIVFILDEVITGFRVSPGGAQERLGIQADLVTMGKAIAGGFPLSAVAGRREIMDLISQGVVNHMGTLNGNVLSISAGILTLDILNRDEGAAYRHMEKMTERLVRGLKALLAGHGVAHTINSFGPVFHVMFTDQPEVRHFSEFLKRDAAGYSLFVEEALRHGVVLRPSGLWYVSAAHTEKDIDETLERLKIVVQRLFPHRAWEEEML</sequence>
<keyword evidence="2 3" id="KW-0663">Pyridoxal phosphate</keyword>
<comment type="cofactor">
    <cofactor evidence="1">
        <name>pyridoxal 5'-phosphate</name>
        <dbReference type="ChEBI" id="CHEBI:597326"/>
    </cofactor>
</comment>
<evidence type="ECO:0000256" key="1">
    <source>
        <dbReference type="ARBA" id="ARBA00001933"/>
    </source>
</evidence>
<evidence type="ECO:0000256" key="2">
    <source>
        <dbReference type="ARBA" id="ARBA00022898"/>
    </source>
</evidence>
<reference evidence="4" key="1">
    <citation type="submission" date="2023-04" db="EMBL/GenBank/DDBJ databases">
        <title>Comparative genomic analysis of Cohnella hashimotonis sp. nov., isolated from the International Space Station.</title>
        <authorList>
            <person name="Venkateswaran K."/>
            <person name="Simpson A."/>
        </authorList>
    </citation>
    <scope>NUCLEOTIDE SEQUENCE</scope>
    <source>
        <strain evidence="4">F6_2S_P_1</strain>
    </source>
</reference>
<dbReference type="RefSeq" id="WP_282910144.1">
    <property type="nucleotide sequence ID" value="NZ_JAGRPV010000001.1"/>
</dbReference>
<dbReference type="InterPro" id="IPR049704">
    <property type="entry name" value="Aminotrans_3_PPA_site"/>
</dbReference>
<dbReference type="PROSITE" id="PS00600">
    <property type="entry name" value="AA_TRANSFER_CLASS_3"/>
    <property type="match status" value="1"/>
</dbReference>
<dbReference type="CDD" id="cd00610">
    <property type="entry name" value="OAT_like"/>
    <property type="match status" value="1"/>
</dbReference>
<evidence type="ECO:0000313" key="4">
    <source>
        <dbReference type="EMBL" id="MDI4647373.1"/>
    </source>
</evidence>
<comment type="similarity">
    <text evidence="3">Belongs to the class-III pyridoxal-phosphate-dependent aminotransferase family.</text>
</comment>
<dbReference type="SUPFAM" id="SSF53383">
    <property type="entry name" value="PLP-dependent transferases"/>
    <property type="match status" value="1"/>
</dbReference>
<dbReference type="Proteomes" id="UP001161691">
    <property type="component" value="Unassembled WGS sequence"/>
</dbReference>
<proteinExistence type="inferred from homology"/>
<protein>
    <submittedName>
        <fullName evidence="4">Glutamate-1-semialdehyde 2,1-aminomutase</fullName>
        <ecNumber evidence="4">5.4.3.8</ecNumber>
    </submittedName>
</protein>
<organism evidence="4 5">
    <name type="scientific">Cohnella hashimotonis</name>
    <dbReference type="NCBI Taxonomy" id="2826895"/>
    <lineage>
        <taxon>Bacteria</taxon>
        <taxon>Bacillati</taxon>
        <taxon>Bacillota</taxon>
        <taxon>Bacilli</taxon>
        <taxon>Bacillales</taxon>
        <taxon>Paenibacillaceae</taxon>
        <taxon>Cohnella</taxon>
    </lineage>
</organism>
<dbReference type="GO" id="GO:0042286">
    <property type="term" value="F:glutamate-1-semialdehyde 2,1-aminomutase activity"/>
    <property type="evidence" value="ECO:0007669"/>
    <property type="project" value="UniProtKB-EC"/>
</dbReference>
<dbReference type="InterPro" id="IPR005814">
    <property type="entry name" value="Aminotrans_3"/>
</dbReference>
<dbReference type="InterPro" id="IPR015421">
    <property type="entry name" value="PyrdxlP-dep_Trfase_major"/>
</dbReference>
<comment type="caution">
    <text evidence="4">The sequence shown here is derived from an EMBL/GenBank/DDBJ whole genome shotgun (WGS) entry which is preliminary data.</text>
</comment>
<dbReference type="InterPro" id="IPR015422">
    <property type="entry name" value="PyrdxlP-dep_Trfase_small"/>
</dbReference>
<dbReference type="Gene3D" id="3.90.1150.10">
    <property type="entry name" value="Aspartate Aminotransferase, domain 1"/>
    <property type="match status" value="1"/>
</dbReference>
<dbReference type="Pfam" id="PF00202">
    <property type="entry name" value="Aminotran_3"/>
    <property type="match status" value="1"/>
</dbReference>
<dbReference type="NCBIfam" id="NF000818">
    <property type="entry name" value="PRK00062.1"/>
    <property type="match status" value="1"/>
</dbReference>
<evidence type="ECO:0000256" key="3">
    <source>
        <dbReference type="RuleBase" id="RU003560"/>
    </source>
</evidence>
<keyword evidence="4" id="KW-0413">Isomerase</keyword>
<dbReference type="PANTHER" id="PTHR43713">
    <property type="entry name" value="GLUTAMATE-1-SEMIALDEHYDE 2,1-AMINOMUTASE"/>
    <property type="match status" value="1"/>
</dbReference>
<dbReference type="PANTHER" id="PTHR43713:SF3">
    <property type="entry name" value="GLUTAMATE-1-SEMIALDEHYDE 2,1-AMINOMUTASE 1, CHLOROPLASTIC-RELATED"/>
    <property type="match status" value="1"/>
</dbReference>
<dbReference type="EC" id="5.4.3.8" evidence="4"/>
<gene>
    <name evidence="4" type="ORF">KB449_20520</name>
</gene>
<keyword evidence="5" id="KW-1185">Reference proteome</keyword>
<dbReference type="Gene3D" id="3.40.640.10">
    <property type="entry name" value="Type I PLP-dependent aspartate aminotransferase-like (Major domain)"/>
    <property type="match status" value="1"/>
</dbReference>